<comment type="similarity">
    <text evidence="1">Belongs to the sulfatase family.</text>
</comment>
<dbReference type="PANTHER" id="PTHR42693">
    <property type="entry name" value="ARYLSULFATASE FAMILY MEMBER"/>
    <property type="match status" value="1"/>
</dbReference>
<reference evidence="4" key="2">
    <citation type="submission" date="2020-09" db="EMBL/GenBank/DDBJ databases">
        <authorList>
            <person name="Sun Q."/>
            <person name="Kim S."/>
        </authorList>
    </citation>
    <scope>NUCLEOTIDE SEQUENCE</scope>
    <source>
        <strain evidence="4">KCTC 12710</strain>
    </source>
</reference>
<evidence type="ECO:0000256" key="2">
    <source>
        <dbReference type="SAM" id="SignalP"/>
    </source>
</evidence>
<feature type="signal peptide" evidence="2">
    <location>
        <begin position="1"/>
        <end position="21"/>
    </location>
</feature>
<accession>A0A918V4X9</accession>
<dbReference type="Gene3D" id="3.30.1120.10">
    <property type="match status" value="1"/>
</dbReference>
<feature type="domain" description="Sulfatase N-terminal" evidence="3">
    <location>
        <begin position="52"/>
        <end position="466"/>
    </location>
</feature>
<feature type="chain" id="PRO_5037518195" evidence="2">
    <location>
        <begin position="22"/>
        <end position="765"/>
    </location>
</feature>
<dbReference type="RefSeq" id="WP_189359263.1">
    <property type="nucleotide sequence ID" value="NZ_BMWZ01000001.1"/>
</dbReference>
<protein>
    <submittedName>
        <fullName evidence="4">Arylsulfatase</fullName>
    </submittedName>
</protein>
<sequence length="765" mass="85200">MKSFKLFLLITGLLIFSKIDAQDKEFKGKIGTTLADSEEYWPDPVTAPEGAPNVLIWLIDDMGYGHSSAFGGLTPMPTIEKLANNGLRYNNFHTTALCSPSRAAIAAGRNHHNIGMGSHSLTAMGFPGYNAHPPESAKGFSEILKREGWSTMFIGKWDHTPQWESTFAGPFDRWPSGDGWEHFYGFMSGDMNNFNPIMWTDHTPMQPNYDQPGYHVNEDMADTAINWISMLKASDHKKPFCMFWATGAVHAPHQAPKNWVEKFKGKFSMGYDKARELILANQIEMGIVPKGTKLSPRDETIPAWETLNDQEKALYGRQMEAFAGQLAYTDYEFGRVLEYLEKIGELDNTVVIFTSDNGGSGEGGLHGTFNENGFFNGVPNIPYETNSQYINEWGNKVGVWHVTAGWTQAGNTPFQYYKQSAHRGGNADAMVISWPKGIDKENNGQVREQYHHIIDIAPTILEAAGVEAPEVIDGVKQMPFDGVPMNYSFNKPKAKDTRNVQYYELFGNRAIYANGWTAVTLHRGKRPWVLNATGSIEDDKWELYNLKEDFSQSHDVADKYPEKLAELRALFKEEALKNNVLPIDGDVGPRLAKMQAQAAPQEKELVYWPPAAIRVHESVAPPVKNKSHELIAEMEIPASGADGMLVTAGGRTSGYALMILDNQLIYIYNYIGHRTVLMSSENVPVGKSELKMVFTKTGEFKGDAELFINGKSVGKVEIPKTIPATYSIEETFDVGQDTGSPIIEDTYAVPFKNTALQKLTVLVGE</sequence>
<dbReference type="EMBL" id="BMWZ01000001">
    <property type="protein sequence ID" value="GGZ71409.1"/>
    <property type="molecule type" value="Genomic_DNA"/>
</dbReference>
<organism evidence="4 5">
    <name type="scientific">Algibacter mikhailovii</name>
    <dbReference type="NCBI Taxonomy" id="425498"/>
    <lineage>
        <taxon>Bacteria</taxon>
        <taxon>Pseudomonadati</taxon>
        <taxon>Bacteroidota</taxon>
        <taxon>Flavobacteriia</taxon>
        <taxon>Flavobacteriales</taxon>
        <taxon>Flavobacteriaceae</taxon>
        <taxon>Algibacter</taxon>
    </lineage>
</organism>
<keyword evidence="5" id="KW-1185">Reference proteome</keyword>
<dbReference type="Proteomes" id="UP000636004">
    <property type="component" value="Unassembled WGS sequence"/>
</dbReference>
<comment type="caution">
    <text evidence="4">The sequence shown here is derived from an EMBL/GenBank/DDBJ whole genome shotgun (WGS) entry which is preliminary data.</text>
</comment>
<gene>
    <name evidence="4" type="ORF">GCM10007028_05890</name>
</gene>
<evidence type="ECO:0000313" key="5">
    <source>
        <dbReference type="Proteomes" id="UP000636004"/>
    </source>
</evidence>
<dbReference type="AlphaFoldDB" id="A0A918V4X9"/>
<evidence type="ECO:0000256" key="1">
    <source>
        <dbReference type="ARBA" id="ARBA00008779"/>
    </source>
</evidence>
<reference evidence="4" key="1">
    <citation type="journal article" date="2014" name="Int. J. Syst. Evol. Microbiol.">
        <title>Complete genome sequence of Corynebacterium casei LMG S-19264T (=DSM 44701T), isolated from a smear-ripened cheese.</title>
        <authorList>
            <consortium name="US DOE Joint Genome Institute (JGI-PGF)"/>
            <person name="Walter F."/>
            <person name="Albersmeier A."/>
            <person name="Kalinowski J."/>
            <person name="Ruckert C."/>
        </authorList>
    </citation>
    <scope>NUCLEOTIDE SEQUENCE</scope>
    <source>
        <strain evidence="4">KCTC 12710</strain>
    </source>
</reference>
<evidence type="ECO:0000259" key="3">
    <source>
        <dbReference type="Pfam" id="PF00884"/>
    </source>
</evidence>
<dbReference type="Gene3D" id="3.40.720.10">
    <property type="entry name" value="Alkaline Phosphatase, subunit A"/>
    <property type="match status" value="1"/>
</dbReference>
<dbReference type="InterPro" id="IPR000917">
    <property type="entry name" value="Sulfatase_N"/>
</dbReference>
<dbReference type="Pfam" id="PF00884">
    <property type="entry name" value="Sulfatase"/>
    <property type="match status" value="1"/>
</dbReference>
<keyword evidence="2" id="KW-0732">Signal</keyword>
<dbReference type="PANTHER" id="PTHR42693:SF43">
    <property type="entry name" value="BLL2667 PROTEIN"/>
    <property type="match status" value="1"/>
</dbReference>
<dbReference type="InterPro" id="IPR050738">
    <property type="entry name" value="Sulfatase"/>
</dbReference>
<dbReference type="InterPro" id="IPR017850">
    <property type="entry name" value="Alkaline_phosphatase_core_sf"/>
</dbReference>
<name>A0A918V4X9_9FLAO</name>
<dbReference type="SUPFAM" id="SSF53649">
    <property type="entry name" value="Alkaline phosphatase-like"/>
    <property type="match status" value="1"/>
</dbReference>
<evidence type="ECO:0000313" key="4">
    <source>
        <dbReference type="EMBL" id="GGZ71409.1"/>
    </source>
</evidence>
<dbReference type="CDD" id="cd16025">
    <property type="entry name" value="PAS_like"/>
    <property type="match status" value="1"/>
</dbReference>
<proteinExistence type="inferred from homology"/>